<evidence type="ECO:0000313" key="1">
    <source>
        <dbReference type="EMBL" id="CAB4164304.1"/>
    </source>
</evidence>
<sequence length="81" mass="9431">MIVAVNEFGYRIGSSHHNCTVSDEVVDKIRDLHEDDAMSYGKIAKLLNLSKNFVAKVCRYERRAQTPERWKRVKQNGHKEI</sequence>
<gene>
    <name evidence="3" type="ORF">UFOVP1453_18</name>
    <name evidence="1" type="ORF">UFOVP832_13</name>
    <name evidence="2" type="ORF">UFOVP919_12</name>
</gene>
<dbReference type="Gene3D" id="1.10.10.10">
    <property type="entry name" value="Winged helix-like DNA-binding domain superfamily/Winged helix DNA-binding domain"/>
    <property type="match status" value="1"/>
</dbReference>
<proteinExistence type="predicted"/>
<accession>A0A6J5P9V8</accession>
<dbReference type="EMBL" id="LR796767">
    <property type="protein sequence ID" value="CAB4164304.1"/>
    <property type="molecule type" value="Genomic_DNA"/>
</dbReference>
<evidence type="ECO:0000313" key="2">
    <source>
        <dbReference type="EMBL" id="CAB4171246.1"/>
    </source>
</evidence>
<protein>
    <submittedName>
        <fullName evidence="1">Uncharacterized protein</fullName>
    </submittedName>
</protein>
<dbReference type="InterPro" id="IPR036388">
    <property type="entry name" value="WH-like_DNA-bd_sf"/>
</dbReference>
<dbReference type="EMBL" id="LR796862">
    <property type="protein sequence ID" value="CAB4171246.1"/>
    <property type="molecule type" value="Genomic_DNA"/>
</dbReference>
<reference evidence="1" key="1">
    <citation type="submission" date="2020-04" db="EMBL/GenBank/DDBJ databases">
        <authorList>
            <person name="Chiriac C."/>
            <person name="Salcher M."/>
            <person name="Ghai R."/>
            <person name="Kavagutti S V."/>
        </authorList>
    </citation>
    <scope>NUCLEOTIDE SEQUENCE</scope>
</reference>
<name>A0A6J5P9V8_9CAUD</name>
<dbReference type="EMBL" id="LR797406">
    <property type="protein sequence ID" value="CAB4214143.1"/>
    <property type="molecule type" value="Genomic_DNA"/>
</dbReference>
<organism evidence="1">
    <name type="scientific">uncultured Caudovirales phage</name>
    <dbReference type="NCBI Taxonomy" id="2100421"/>
    <lineage>
        <taxon>Viruses</taxon>
        <taxon>Duplodnaviria</taxon>
        <taxon>Heunggongvirae</taxon>
        <taxon>Uroviricota</taxon>
        <taxon>Caudoviricetes</taxon>
        <taxon>Peduoviridae</taxon>
        <taxon>Maltschvirus</taxon>
        <taxon>Maltschvirus maltsch</taxon>
    </lineage>
</organism>
<evidence type="ECO:0000313" key="3">
    <source>
        <dbReference type="EMBL" id="CAB4214143.1"/>
    </source>
</evidence>